<dbReference type="GO" id="GO:0003677">
    <property type="term" value="F:DNA binding"/>
    <property type="evidence" value="ECO:0007669"/>
    <property type="project" value="InterPro"/>
</dbReference>
<proteinExistence type="predicted"/>
<dbReference type="GO" id="GO:0006351">
    <property type="term" value="P:DNA-templated transcription"/>
    <property type="evidence" value="ECO:0007669"/>
    <property type="project" value="InterPro"/>
</dbReference>
<keyword evidence="7" id="KW-1185">Reference proteome</keyword>
<accession>A0A1B8GL50</accession>
<evidence type="ECO:0000313" key="6">
    <source>
        <dbReference type="EMBL" id="OBT96508.2"/>
    </source>
</evidence>
<dbReference type="PROSITE" id="PS00463">
    <property type="entry name" value="ZN2_CY6_FUNGAL_1"/>
    <property type="match status" value="1"/>
</dbReference>
<dbReference type="GO" id="GO:0005634">
    <property type="term" value="C:nucleus"/>
    <property type="evidence" value="ECO:0007669"/>
    <property type="project" value="UniProtKB-SubCell"/>
</dbReference>
<dbReference type="GO" id="GO:0000981">
    <property type="term" value="F:DNA-binding transcription factor activity, RNA polymerase II-specific"/>
    <property type="evidence" value="ECO:0007669"/>
    <property type="project" value="InterPro"/>
</dbReference>
<sequence>MASASRAPKFSSIRRSRPSYSCKSCRERRVKCDHTHPKCANCNRNDLECIYEGADLKRKDPPRDAAESESPVKVMRHRSLVEDPQSNQGYLIMQNGGRSRYVENTFWASVDMEGLELDSLLFDLPLFPLEDACCADQDTGSCGSHTSCRHYTGTTEPNFSFWSSRPAVMRASNKGIMDILSELPPQDTCDQMYKNFVETVHPLIPLLHLPTFDKLYRRFWDWHKTWAISDFPQGVLAENPSFLPMLLAVLFTGSLSHTGSPNIYMPLDGQKKLFATIPVALAMVGFPHRPSLYSLMAFVLLNSMLIREEESLSSCSFVAVAFRVCQAMGIHKDGTDFGLDEIQTEERRRVWCHLMHLDVMTSILSGLPLIASSEMFSDTRMIGELRDEYIGKVQLTEDMDGSPIIDPNYIVTAGRYDSTSCMRNILLWQFSHKPVTLDSVKNMEESIEWLQIRTKTRVKRLRLHPLEELGSPSSHSFQSTPRGDNTEELSPQALWGKDLLCLMVEKAYCLLYHPIMQHSTLWIELRTRAIPRFQSFLSIFIKMCTTDSYLPFQWLYPGAYQPLQCVAVLLIDLLKAPVSEEAAKSRSLLENIFSLLGPEGRISSGTLNVSSWPNQRYASAGAKQAWMRLEKLRSKVWQKLGLDHSVLWARTIGKTSQQSYSTDTAQAGSSMGQTTAQQPLPPNQNDFFYSNFLFSSEQQKNSIPSTEFGAANFDGLDQQNLLQDQTAIDSLPEQDLESSWQTSTFQGSLSGTIPPFDNINYLG</sequence>
<dbReference type="Pfam" id="PF04082">
    <property type="entry name" value="Fungal_trans"/>
    <property type="match status" value="1"/>
</dbReference>
<evidence type="ECO:0000256" key="4">
    <source>
        <dbReference type="SAM" id="MobiDB-lite"/>
    </source>
</evidence>
<dbReference type="EMBL" id="KV460227">
    <property type="protein sequence ID" value="OBT96508.2"/>
    <property type="molecule type" value="Genomic_DNA"/>
</dbReference>
<dbReference type="RefSeq" id="XP_059319693.1">
    <property type="nucleotide sequence ID" value="XM_059463696.1"/>
</dbReference>
<comment type="subcellular location">
    <subcellularLocation>
        <location evidence="1">Nucleus</location>
    </subcellularLocation>
</comment>
<evidence type="ECO:0000256" key="1">
    <source>
        <dbReference type="ARBA" id="ARBA00004123"/>
    </source>
</evidence>
<dbReference type="InterPro" id="IPR007219">
    <property type="entry name" value="XnlR_reg_dom"/>
</dbReference>
<dbReference type="CDD" id="cd12148">
    <property type="entry name" value="fungal_TF_MHR"/>
    <property type="match status" value="1"/>
</dbReference>
<name>A0A1B8GL50_9PEZI</name>
<gene>
    <name evidence="6" type="ORF">VE01_05371</name>
</gene>
<reference evidence="7" key="2">
    <citation type="journal article" date="2018" name="Nat. Commun.">
        <title>Extreme sensitivity to ultraviolet light in the fungal pathogen causing white-nose syndrome of bats.</title>
        <authorList>
            <person name="Palmer J.M."/>
            <person name="Drees K.P."/>
            <person name="Foster J.T."/>
            <person name="Lindner D.L."/>
        </authorList>
    </citation>
    <scope>NUCLEOTIDE SEQUENCE [LARGE SCALE GENOMIC DNA]</scope>
    <source>
        <strain evidence="7">UAMH 10579</strain>
    </source>
</reference>
<dbReference type="SMART" id="SM00906">
    <property type="entry name" value="Fungal_trans"/>
    <property type="match status" value="1"/>
</dbReference>
<dbReference type="InterPro" id="IPR001138">
    <property type="entry name" value="Zn2Cys6_DnaBD"/>
</dbReference>
<dbReference type="AlphaFoldDB" id="A0A1B8GL50"/>
<evidence type="ECO:0000313" key="7">
    <source>
        <dbReference type="Proteomes" id="UP000091956"/>
    </source>
</evidence>
<dbReference type="GO" id="GO:0008270">
    <property type="term" value="F:zinc ion binding"/>
    <property type="evidence" value="ECO:0007669"/>
    <property type="project" value="InterPro"/>
</dbReference>
<dbReference type="STRING" id="342668.A0A1B8GL50"/>
<evidence type="ECO:0000256" key="2">
    <source>
        <dbReference type="ARBA" id="ARBA00022723"/>
    </source>
</evidence>
<dbReference type="SUPFAM" id="SSF57701">
    <property type="entry name" value="Zn2/Cys6 DNA-binding domain"/>
    <property type="match status" value="1"/>
</dbReference>
<dbReference type="PROSITE" id="PS50048">
    <property type="entry name" value="ZN2_CY6_FUNGAL_2"/>
    <property type="match status" value="1"/>
</dbReference>
<feature type="domain" description="Zn(2)-C6 fungal-type" evidence="5">
    <location>
        <begin position="21"/>
        <end position="51"/>
    </location>
</feature>
<dbReference type="SMART" id="SM00066">
    <property type="entry name" value="GAL4"/>
    <property type="match status" value="1"/>
</dbReference>
<dbReference type="Gene3D" id="4.10.240.10">
    <property type="entry name" value="Zn(2)-C6 fungal-type DNA-binding domain"/>
    <property type="match status" value="1"/>
</dbReference>
<dbReference type="GeneID" id="28838757"/>
<dbReference type="PANTHER" id="PTHR31001:SF40">
    <property type="entry name" value="ZN(II)2CYS6 TRANSCRIPTION FACTOR (EUROFUNG)"/>
    <property type="match status" value="1"/>
</dbReference>
<reference evidence="6 7" key="1">
    <citation type="submission" date="2016-03" db="EMBL/GenBank/DDBJ databases">
        <title>Comparative genomics of Pseudogymnoascus destructans, the fungus causing white-nose syndrome of bats.</title>
        <authorList>
            <person name="Palmer J.M."/>
            <person name="Drees K.P."/>
            <person name="Foster J.T."/>
            <person name="Lindner D.L."/>
        </authorList>
    </citation>
    <scope>NUCLEOTIDE SEQUENCE [LARGE SCALE GENOMIC DNA]</scope>
    <source>
        <strain evidence="6 7">UAMH 10579</strain>
    </source>
</reference>
<dbReference type="Proteomes" id="UP000091956">
    <property type="component" value="Unassembled WGS sequence"/>
</dbReference>
<dbReference type="InterPro" id="IPR050613">
    <property type="entry name" value="Sec_Metabolite_Reg"/>
</dbReference>
<keyword evidence="3" id="KW-0539">Nucleus</keyword>
<dbReference type="CDD" id="cd00067">
    <property type="entry name" value="GAL4"/>
    <property type="match status" value="1"/>
</dbReference>
<feature type="region of interest" description="Disordered" evidence="4">
    <location>
        <begin position="659"/>
        <end position="681"/>
    </location>
</feature>
<protein>
    <recommendedName>
        <fullName evidence="5">Zn(2)-C6 fungal-type domain-containing protein</fullName>
    </recommendedName>
</protein>
<evidence type="ECO:0000259" key="5">
    <source>
        <dbReference type="PROSITE" id="PS50048"/>
    </source>
</evidence>
<dbReference type="PANTHER" id="PTHR31001">
    <property type="entry name" value="UNCHARACTERIZED TRANSCRIPTIONAL REGULATORY PROTEIN"/>
    <property type="match status" value="1"/>
</dbReference>
<organism evidence="6 7">
    <name type="scientific">Pseudogymnoascus verrucosus</name>
    <dbReference type="NCBI Taxonomy" id="342668"/>
    <lineage>
        <taxon>Eukaryota</taxon>
        <taxon>Fungi</taxon>
        <taxon>Dikarya</taxon>
        <taxon>Ascomycota</taxon>
        <taxon>Pezizomycotina</taxon>
        <taxon>Leotiomycetes</taxon>
        <taxon>Thelebolales</taxon>
        <taxon>Thelebolaceae</taxon>
        <taxon>Pseudogymnoascus</taxon>
    </lineage>
</organism>
<dbReference type="Pfam" id="PF00172">
    <property type="entry name" value="Zn_clus"/>
    <property type="match status" value="1"/>
</dbReference>
<keyword evidence="2" id="KW-0479">Metal-binding</keyword>
<dbReference type="InterPro" id="IPR036864">
    <property type="entry name" value="Zn2-C6_fun-type_DNA-bd_sf"/>
</dbReference>
<evidence type="ECO:0000256" key="3">
    <source>
        <dbReference type="ARBA" id="ARBA00023242"/>
    </source>
</evidence>